<feature type="compositionally biased region" description="Basic and acidic residues" evidence="1">
    <location>
        <begin position="421"/>
        <end position="433"/>
    </location>
</feature>
<sequence length="433" mass="46986">MDPLSITAGAVGLAAQALRAAFFVRNTLNEMQDAPAFTRDIAEDIIIVQGSLHEIERTLSRSPHAIRNFGLDEMFDSSVGGCHGTLERIRDEFDDLFGREDWRGRFAVWWNTSAIHRLLESLGTKKASLMLLVQALGLRSMQEMHELMERNQATLNLAGLGLEGMLHSYSGYAAGDLNAMPSEIGSVDGILGDRDSVLSDSGFAFDSVCVGSKAYRRTVARTLDERGAGMPEEPALPDIEEDEEEVGDKSEIGSSVDTAVPVPVQGFVEIGVHEAVCARLRDAEARILVLEAMLQLQNSGDRDPVGRATDGAQGLPQHPPPTGGFGGFRIPVGGVGDPLRPYWLPKYKRWSETTGIDLSGFPRRRAYYSPAPAKNTTATEEGGVSTNEDQNKHSKATEAQEESSEEGTTSIPKTSNTRATPKTEKSEAELLIE</sequence>
<comment type="caution">
    <text evidence="2">The sequence shown here is derived from an EMBL/GenBank/DDBJ whole genome shotgun (WGS) entry which is preliminary data.</text>
</comment>
<feature type="region of interest" description="Disordered" evidence="1">
    <location>
        <begin position="368"/>
        <end position="433"/>
    </location>
</feature>
<dbReference type="Proteomes" id="UP001175000">
    <property type="component" value="Unassembled WGS sequence"/>
</dbReference>
<evidence type="ECO:0008006" key="4">
    <source>
        <dbReference type="Google" id="ProtNLM"/>
    </source>
</evidence>
<dbReference type="EMBL" id="JAULSU010000006">
    <property type="protein sequence ID" value="KAK0614506.1"/>
    <property type="molecule type" value="Genomic_DNA"/>
</dbReference>
<evidence type="ECO:0000313" key="2">
    <source>
        <dbReference type="EMBL" id="KAK0614506.1"/>
    </source>
</evidence>
<keyword evidence="3" id="KW-1185">Reference proteome</keyword>
<evidence type="ECO:0000256" key="1">
    <source>
        <dbReference type="SAM" id="MobiDB-lite"/>
    </source>
</evidence>
<feature type="compositionally biased region" description="Polar residues" evidence="1">
    <location>
        <begin position="406"/>
        <end position="420"/>
    </location>
</feature>
<feature type="region of interest" description="Disordered" evidence="1">
    <location>
        <begin position="299"/>
        <end position="327"/>
    </location>
</feature>
<name>A0AA39WFM5_9PEZI</name>
<accession>A0AA39WFM5</accession>
<gene>
    <name evidence="2" type="ORF">B0T14DRAFT_486798</name>
</gene>
<protein>
    <recommendedName>
        <fullName evidence="4">Fungal N-terminal domain-containing protein</fullName>
    </recommendedName>
</protein>
<feature type="compositionally biased region" description="Basic and acidic residues" evidence="1">
    <location>
        <begin position="389"/>
        <end position="398"/>
    </location>
</feature>
<feature type="compositionally biased region" description="Polar residues" evidence="1">
    <location>
        <begin position="374"/>
        <end position="388"/>
    </location>
</feature>
<organism evidence="2 3">
    <name type="scientific">Immersiella caudata</name>
    <dbReference type="NCBI Taxonomy" id="314043"/>
    <lineage>
        <taxon>Eukaryota</taxon>
        <taxon>Fungi</taxon>
        <taxon>Dikarya</taxon>
        <taxon>Ascomycota</taxon>
        <taxon>Pezizomycotina</taxon>
        <taxon>Sordariomycetes</taxon>
        <taxon>Sordariomycetidae</taxon>
        <taxon>Sordariales</taxon>
        <taxon>Lasiosphaeriaceae</taxon>
        <taxon>Immersiella</taxon>
    </lineage>
</organism>
<evidence type="ECO:0000313" key="3">
    <source>
        <dbReference type="Proteomes" id="UP001175000"/>
    </source>
</evidence>
<dbReference type="AlphaFoldDB" id="A0AA39WFM5"/>
<proteinExistence type="predicted"/>
<reference evidence="2" key="1">
    <citation type="submission" date="2023-06" db="EMBL/GenBank/DDBJ databases">
        <title>Genome-scale phylogeny and comparative genomics of the fungal order Sordariales.</title>
        <authorList>
            <consortium name="Lawrence Berkeley National Laboratory"/>
            <person name="Hensen N."/>
            <person name="Bonometti L."/>
            <person name="Westerberg I."/>
            <person name="Brannstrom I.O."/>
            <person name="Guillou S."/>
            <person name="Cros-Aarteil S."/>
            <person name="Calhoun S."/>
            <person name="Haridas S."/>
            <person name="Kuo A."/>
            <person name="Mondo S."/>
            <person name="Pangilinan J."/>
            <person name="Riley R."/>
            <person name="Labutti K."/>
            <person name="Andreopoulos B."/>
            <person name="Lipzen A."/>
            <person name="Chen C."/>
            <person name="Yanf M."/>
            <person name="Daum C."/>
            <person name="Ng V."/>
            <person name="Clum A."/>
            <person name="Steindorff A."/>
            <person name="Ohm R."/>
            <person name="Martin F."/>
            <person name="Silar P."/>
            <person name="Natvig D."/>
            <person name="Lalanne C."/>
            <person name="Gautier V."/>
            <person name="Ament-Velasquez S.L."/>
            <person name="Kruys A."/>
            <person name="Hutchinson M.I."/>
            <person name="Powell A.J."/>
            <person name="Barry K."/>
            <person name="Miller A.N."/>
            <person name="Grigoriev I.V."/>
            <person name="Debuchy R."/>
            <person name="Gladieux P."/>
            <person name="Thoren M.H."/>
            <person name="Johannesson H."/>
        </authorList>
    </citation>
    <scope>NUCLEOTIDE SEQUENCE</scope>
    <source>
        <strain evidence="2">CBS 606.72</strain>
    </source>
</reference>